<evidence type="ECO:0000259" key="2">
    <source>
        <dbReference type="PROSITE" id="PS50887"/>
    </source>
</evidence>
<comment type="caution">
    <text evidence="3">The sequence shown here is derived from an EMBL/GenBank/DDBJ whole genome shotgun (WGS) entry which is preliminary data.</text>
</comment>
<dbReference type="PANTHER" id="PTHR44757">
    <property type="entry name" value="DIGUANYLATE CYCLASE DGCP"/>
    <property type="match status" value="1"/>
</dbReference>
<dbReference type="SUPFAM" id="SSF55073">
    <property type="entry name" value="Nucleotide cyclase"/>
    <property type="match status" value="1"/>
</dbReference>
<dbReference type="InterPro" id="IPR043128">
    <property type="entry name" value="Rev_trsase/Diguanyl_cyclase"/>
</dbReference>
<dbReference type="InterPro" id="IPR000014">
    <property type="entry name" value="PAS"/>
</dbReference>
<name>A0A7Y9IYQ7_9BURK</name>
<dbReference type="Pfam" id="PF00990">
    <property type="entry name" value="GGDEF"/>
    <property type="match status" value="1"/>
</dbReference>
<feature type="domain" description="EAL" evidence="1">
    <location>
        <begin position="468"/>
        <end position="715"/>
    </location>
</feature>
<dbReference type="InterPro" id="IPR029787">
    <property type="entry name" value="Nucleotide_cyclase"/>
</dbReference>
<evidence type="ECO:0000313" key="4">
    <source>
        <dbReference type="Proteomes" id="UP000542125"/>
    </source>
</evidence>
<dbReference type="NCBIfam" id="TIGR00254">
    <property type="entry name" value="GGDEF"/>
    <property type="match status" value="1"/>
</dbReference>
<reference evidence="3 4" key="1">
    <citation type="submission" date="2020-07" db="EMBL/GenBank/DDBJ databases">
        <title>Genomic Encyclopedia of Type Strains, Phase IV (KMG-V): Genome sequencing to study the core and pangenomes of soil and plant-associated prokaryotes.</title>
        <authorList>
            <person name="Whitman W."/>
        </authorList>
    </citation>
    <scope>NUCLEOTIDE SEQUENCE [LARGE SCALE GENOMIC DNA]</scope>
    <source>
        <strain evidence="3 4">SAS40</strain>
    </source>
</reference>
<dbReference type="Gene3D" id="3.30.450.20">
    <property type="entry name" value="PAS domain"/>
    <property type="match status" value="2"/>
</dbReference>
<dbReference type="CDD" id="cd01948">
    <property type="entry name" value="EAL"/>
    <property type="match status" value="1"/>
</dbReference>
<dbReference type="InterPro" id="IPR035965">
    <property type="entry name" value="PAS-like_dom_sf"/>
</dbReference>
<dbReference type="Gene3D" id="3.20.20.450">
    <property type="entry name" value="EAL domain"/>
    <property type="match status" value="1"/>
</dbReference>
<dbReference type="PROSITE" id="PS50887">
    <property type="entry name" value="GGDEF"/>
    <property type="match status" value="1"/>
</dbReference>
<sequence>MLTAITQEGFKIAFEEAPCPALLLDCNLTVLACNSAYENAVQKDRAVMLGRPIFDIFPGSDDQQSEIMRDSYQRVMDSRRPHHISQIQYSVAAQGTHEDRYWTVSNTPLFDSDDVLRGILHCAADVTELVQQDHQDPGSLDVALMAGQQATTQRWTRNIQNILQSEIQRLQQLFKQAPGFICVLQGPNHVFELANDAYYQLAGHRTIIGHPFSKVMPEVIEQGFLAKLDSVYATGTPFVGRAMPIKLQREAGSELEQRFIDLIYQPIFDANRAVSGIFLQGNDVTEAYELGQEIAYQAAHDALTGLINRREFTARTEHIAGPGPHALLYMDIDHFKIINDRRGHAAGNGLLIQVANLLTSTCASDDLLARFGGDEFVLVRPDCGPDDALEWANRLCAAIENIDFMWQDRRYGVTVSVGVAFAGDPEGLSFESALAQADAACFLAKEKGRNRVQVSLPSDEEIRQQQQDMDSVTRLKDAMREDRVLLYAQRIVPFHAGADHQEVFCEVLARIQDLDGTVVLPGAFIPAAERFGLIEELDRHIVRKTFAHIQAQSTQPGETPCYFINLSGITLSAPGFLAFVEASLEAYPLVRSSRICFEVTETAALSNVKRTADAMRRLIAMGFQFALDDFGSGMASFTYLRHLPVHYVKIDGEFVKAILDQPASAIIVEAVIKVAQTMNMRTIAESVESEALIPLLKSLNIDYAQGFALHKPAPI</sequence>
<dbReference type="InterPro" id="IPR035919">
    <property type="entry name" value="EAL_sf"/>
</dbReference>
<dbReference type="InterPro" id="IPR001633">
    <property type="entry name" value="EAL_dom"/>
</dbReference>
<keyword evidence="4" id="KW-1185">Reference proteome</keyword>
<dbReference type="SMART" id="SM00052">
    <property type="entry name" value="EAL"/>
    <property type="match status" value="1"/>
</dbReference>
<gene>
    <name evidence="3" type="ORF">FHW18_004562</name>
</gene>
<dbReference type="PANTHER" id="PTHR44757:SF4">
    <property type="entry name" value="DIGUANYLATE CYCLASE DGCE-RELATED"/>
    <property type="match status" value="1"/>
</dbReference>
<dbReference type="InterPro" id="IPR052155">
    <property type="entry name" value="Biofilm_reg_signaling"/>
</dbReference>
<dbReference type="RefSeq" id="WP_179589228.1">
    <property type="nucleotide sequence ID" value="NZ_JACBYR010000002.1"/>
</dbReference>
<organism evidence="3 4">
    <name type="scientific">Pigmentiphaga litoralis</name>
    <dbReference type="NCBI Taxonomy" id="516702"/>
    <lineage>
        <taxon>Bacteria</taxon>
        <taxon>Pseudomonadati</taxon>
        <taxon>Pseudomonadota</taxon>
        <taxon>Betaproteobacteria</taxon>
        <taxon>Burkholderiales</taxon>
        <taxon>Alcaligenaceae</taxon>
        <taxon>Pigmentiphaga</taxon>
    </lineage>
</organism>
<dbReference type="SUPFAM" id="SSF141868">
    <property type="entry name" value="EAL domain-like"/>
    <property type="match status" value="1"/>
</dbReference>
<proteinExistence type="predicted"/>
<dbReference type="Pfam" id="PF08448">
    <property type="entry name" value="PAS_4"/>
    <property type="match status" value="2"/>
</dbReference>
<evidence type="ECO:0000313" key="3">
    <source>
        <dbReference type="EMBL" id="NYE85255.1"/>
    </source>
</evidence>
<protein>
    <submittedName>
        <fullName evidence="3">Diguanylate cyclase (GGDEF)-like protein</fullName>
    </submittedName>
</protein>
<dbReference type="Proteomes" id="UP000542125">
    <property type="component" value="Unassembled WGS sequence"/>
</dbReference>
<dbReference type="InterPro" id="IPR013656">
    <property type="entry name" value="PAS_4"/>
</dbReference>
<accession>A0A7Y9IYQ7</accession>
<dbReference type="Gene3D" id="3.30.70.270">
    <property type="match status" value="1"/>
</dbReference>
<evidence type="ECO:0000259" key="1">
    <source>
        <dbReference type="PROSITE" id="PS50883"/>
    </source>
</evidence>
<dbReference type="AlphaFoldDB" id="A0A7Y9IYQ7"/>
<feature type="domain" description="GGDEF" evidence="2">
    <location>
        <begin position="323"/>
        <end position="457"/>
    </location>
</feature>
<dbReference type="PROSITE" id="PS50883">
    <property type="entry name" value="EAL"/>
    <property type="match status" value="1"/>
</dbReference>
<dbReference type="SMART" id="SM00267">
    <property type="entry name" value="GGDEF"/>
    <property type="match status" value="1"/>
</dbReference>
<dbReference type="InterPro" id="IPR000160">
    <property type="entry name" value="GGDEF_dom"/>
</dbReference>
<dbReference type="CDD" id="cd00130">
    <property type="entry name" value="PAS"/>
    <property type="match status" value="1"/>
</dbReference>
<dbReference type="SMART" id="SM00091">
    <property type="entry name" value="PAS"/>
    <property type="match status" value="2"/>
</dbReference>
<dbReference type="EMBL" id="JACBYR010000002">
    <property type="protein sequence ID" value="NYE85255.1"/>
    <property type="molecule type" value="Genomic_DNA"/>
</dbReference>
<dbReference type="Pfam" id="PF00563">
    <property type="entry name" value="EAL"/>
    <property type="match status" value="1"/>
</dbReference>
<dbReference type="CDD" id="cd01949">
    <property type="entry name" value="GGDEF"/>
    <property type="match status" value="1"/>
</dbReference>
<dbReference type="SUPFAM" id="SSF55785">
    <property type="entry name" value="PYP-like sensor domain (PAS domain)"/>
    <property type="match status" value="2"/>
</dbReference>